<dbReference type="NCBIfam" id="NF033679">
    <property type="entry name" value="DNRLRE_dom"/>
    <property type="match status" value="1"/>
</dbReference>
<dbReference type="Proteomes" id="UP000239549">
    <property type="component" value="Unassembled WGS sequence"/>
</dbReference>
<accession>A0A2L2XDB0</accession>
<evidence type="ECO:0000313" key="5">
    <source>
        <dbReference type="EMBL" id="GBF32216.1"/>
    </source>
</evidence>
<dbReference type="EMBL" id="BFAV01000019">
    <property type="protein sequence ID" value="GBF32216.1"/>
    <property type="molecule type" value="Genomic_DNA"/>
</dbReference>
<evidence type="ECO:0000256" key="1">
    <source>
        <dbReference type="ARBA" id="ARBA00004613"/>
    </source>
</evidence>
<feature type="domain" description="Carbohydrate-binding module family 96" evidence="4">
    <location>
        <begin position="64"/>
        <end position="211"/>
    </location>
</feature>
<organism evidence="5 6">
    <name type="scientific">Desulfocucumis palustris</name>
    <dbReference type="NCBI Taxonomy" id="1898651"/>
    <lineage>
        <taxon>Bacteria</taxon>
        <taxon>Bacillati</taxon>
        <taxon>Bacillota</taxon>
        <taxon>Clostridia</taxon>
        <taxon>Eubacteriales</taxon>
        <taxon>Desulfocucumaceae</taxon>
        <taxon>Desulfocucumis</taxon>
    </lineage>
</organism>
<comment type="caution">
    <text evidence="5">The sequence shown here is derived from an EMBL/GenBank/DDBJ whole genome shotgun (WGS) entry which is preliminary data.</text>
</comment>
<protein>
    <recommendedName>
        <fullName evidence="4">Carbohydrate-binding module family 96 domain-containing protein</fullName>
    </recommendedName>
</protein>
<keyword evidence="2" id="KW-0964">Secreted</keyword>
<evidence type="ECO:0000256" key="3">
    <source>
        <dbReference type="ARBA" id="ARBA00022729"/>
    </source>
</evidence>
<evidence type="ECO:0000259" key="4">
    <source>
        <dbReference type="Pfam" id="PF24517"/>
    </source>
</evidence>
<evidence type="ECO:0000313" key="6">
    <source>
        <dbReference type="Proteomes" id="UP000239549"/>
    </source>
</evidence>
<dbReference type="AlphaFoldDB" id="A0A2L2XDB0"/>
<dbReference type="RefSeq" id="WP_104370778.1">
    <property type="nucleotide sequence ID" value="NZ_BFAV01000019.1"/>
</dbReference>
<comment type="subcellular location">
    <subcellularLocation>
        <location evidence="1">Secreted</location>
    </subcellularLocation>
</comment>
<gene>
    <name evidence="5" type="ORF">DCCM_0407</name>
</gene>
<name>A0A2L2XDB0_9FIRM</name>
<dbReference type="Pfam" id="PF24517">
    <property type="entry name" value="CBM96"/>
    <property type="match status" value="1"/>
</dbReference>
<dbReference type="InterPro" id="IPR055372">
    <property type="entry name" value="CBM96"/>
</dbReference>
<reference evidence="6" key="1">
    <citation type="submission" date="2018-02" db="EMBL/GenBank/DDBJ databases">
        <title>Genome sequence of Desulfocucumis palustris strain NAW-5.</title>
        <authorList>
            <person name="Watanabe M."/>
            <person name="Kojima H."/>
            <person name="Fukui M."/>
        </authorList>
    </citation>
    <scope>NUCLEOTIDE SEQUENCE [LARGE SCALE GENOMIC DNA]</scope>
    <source>
        <strain evidence="6">NAW-5</strain>
    </source>
</reference>
<evidence type="ECO:0000256" key="2">
    <source>
        <dbReference type="ARBA" id="ARBA00022525"/>
    </source>
</evidence>
<keyword evidence="6" id="KW-1185">Reference proteome</keyword>
<keyword evidence="3" id="KW-0732">Signal</keyword>
<dbReference type="OrthoDB" id="1808778at2"/>
<proteinExistence type="predicted"/>
<sequence>MTYFNKMFGRLGTVLTDGREQAEGKILVRSPGKSGAEGAIAIPVHNRVFGRVEDITEPPRTILRYSPVRDAFVRSRVPALSYGFEQQLIIGSGTEEYRSYLVFDVRIPQGVALDKAELRLTGFSEDSGADCFLYSAATNWRESDINWKNQPGAGGLIVTSRSGYELKFDLLSCIEAFRAGGGAGEIGFVVEGAGLQYYYSREGSIPPVLEVVYYDPNVMSFGRSAKRGSMRVQRPDKRGVPAVLEVVGHWRNNDVPGVITVHRDDVSPACLIVSRPETPGALLIRQADKGIITGSLVVGKPNSLFCEGVLHVNKPDVPVTLAVSFNNSVEGAIQVFTTDSDDTEAVVAVTRAQETGVVGVKPKNEVSSVMAVRSSVDESVESSMAVSRPGAPGKLFIKENHVVAGRIAVRNLSSENVRSEIIVNRPSAAGVIYIKDSGYATGRIVVRNSSSESIGSEIIVNRPSASGVIHIKDSGYATGRIVVRNSSSESIGSEIIVNHPSAAGVIHIKDSGYVAGRIIVRNSSSENVGSEIIVNHPSAVGVIHIKVSGYAPGRLFINQPGIIGLICIKHDKYIPGNLTVGKPVLEGSIAVKAHGNVPGRISVRKVESLLGRLFISHPQVAGAVELKEKKQTSGRILVRAGGATKQPAFIRIKLNHIKRAVMNITGAGVVPGVLGIVSQCVFGKIHIPAYDGSEEPGVVEVRVKYLSDVGSVLRIGHGSIVSGSMVISKRKVHGSLVLGKPLILGALGVSRPIEHGRVVISKYFTYGKILLKLRNRAEGNIVIRRYDEKHVVSRMAVSCPAACGVVTVKEKPGVPGVIVIRRFDEIGVQSSLSVSRPAVFAGMAVSRKHQQGVLRVSHPQKAGGLAVNRPAERGSIEVKCAETVPGEVHVRLNSEKSIYSRIAVSKTTVDCRMGVNKPAAGCCIGVSKLASNCCMEIRKATCGYAFIM</sequence>
<dbReference type="GO" id="GO:0005576">
    <property type="term" value="C:extracellular region"/>
    <property type="evidence" value="ECO:0007669"/>
    <property type="project" value="UniProtKB-SubCell"/>
</dbReference>